<evidence type="ECO:0000256" key="2">
    <source>
        <dbReference type="ARBA" id="ARBA00023253"/>
    </source>
</evidence>
<sequence>MWLENEIGGPITETNLAPITHLCANVSWHDDIVLNITTPGGGVGNLRTLILDFIYFAMQTGSHIILPSYIKRTEKTLYWLDESNGSHSFSHLFDTEFLISTLRTACPEMRVFQTIVEAEINGTVTEVFDLQGSRTDKVVDTNPREKISRFRKWVDTKPEGYQDEAVNMVTIGVPLFTHDMHTKPRMRMALGRLLKFNNKIRELAATVLFNLRRSRKLEAEIDPSKQIYHGAYYGMHLRTEIDAGETWGGYEAQAIAHLDLCKKLNLSLIYVATGNQGDVVRFADEAQQVGITVISKQDLYSTVEEQAVFDSSALDSLSWDQKGVLDYEILSRSSFFSGPAASSFTWNLVLRRAFYIDDERLDRTYAYGIAEVEPGVVYDDGLSRIDLRRGSAEKVDTLEFLAPEGMYP</sequence>
<proteinExistence type="predicted"/>
<dbReference type="AlphaFoldDB" id="A0A9W8YIX4"/>
<keyword evidence="2" id="KW-0294">Fucose metabolism</keyword>
<keyword evidence="1" id="KW-0808">Transferase</keyword>
<evidence type="ECO:0000256" key="3">
    <source>
        <dbReference type="ARBA" id="ARBA00023277"/>
    </source>
</evidence>
<evidence type="ECO:0000313" key="5">
    <source>
        <dbReference type="Proteomes" id="UP001140453"/>
    </source>
</evidence>
<dbReference type="Gene3D" id="3.40.50.11350">
    <property type="match status" value="1"/>
</dbReference>
<organism evidence="4 5">
    <name type="scientific">Gnomoniopsis smithogilvyi</name>
    <dbReference type="NCBI Taxonomy" id="1191159"/>
    <lineage>
        <taxon>Eukaryota</taxon>
        <taxon>Fungi</taxon>
        <taxon>Dikarya</taxon>
        <taxon>Ascomycota</taxon>
        <taxon>Pezizomycotina</taxon>
        <taxon>Sordariomycetes</taxon>
        <taxon>Sordariomycetidae</taxon>
        <taxon>Diaporthales</taxon>
        <taxon>Gnomoniaceae</taxon>
        <taxon>Gnomoniopsis</taxon>
    </lineage>
</organism>
<evidence type="ECO:0000256" key="1">
    <source>
        <dbReference type="ARBA" id="ARBA00022679"/>
    </source>
</evidence>
<dbReference type="Pfam" id="PF10250">
    <property type="entry name" value="O-FucT"/>
    <property type="match status" value="1"/>
</dbReference>
<protein>
    <recommendedName>
        <fullName evidence="6">O-fucosyltransferase family protein</fullName>
    </recommendedName>
</protein>
<dbReference type="GO" id="GO:0006004">
    <property type="term" value="P:fucose metabolic process"/>
    <property type="evidence" value="ECO:0007669"/>
    <property type="project" value="UniProtKB-KW"/>
</dbReference>
<name>A0A9W8YIX4_9PEZI</name>
<evidence type="ECO:0000313" key="4">
    <source>
        <dbReference type="EMBL" id="KAJ4385431.1"/>
    </source>
</evidence>
<dbReference type="GO" id="GO:0016740">
    <property type="term" value="F:transferase activity"/>
    <property type="evidence" value="ECO:0007669"/>
    <property type="project" value="UniProtKB-KW"/>
</dbReference>
<dbReference type="InterPro" id="IPR019378">
    <property type="entry name" value="GDP-Fuc_O-FucTrfase"/>
</dbReference>
<accession>A0A9W8YIX4</accession>
<dbReference type="CDD" id="cd11296">
    <property type="entry name" value="O-FucT_like"/>
    <property type="match status" value="1"/>
</dbReference>
<dbReference type="OrthoDB" id="20368at2759"/>
<dbReference type="Proteomes" id="UP001140453">
    <property type="component" value="Unassembled WGS sequence"/>
</dbReference>
<keyword evidence="5" id="KW-1185">Reference proteome</keyword>
<comment type="caution">
    <text evidence="4">The sequence shown here is derived from an EMBL/GenBank/DDBJ whole genome shotgun (WGS) entry which is preliminary data.</text>
</comment>
<keyword evidence="3" id="KW-0119">Carbohydrate metabolism</keyword>
<reference evidence="4" key="1">
    <citation type="submission" date="2022-10" db="EMBL/GenBank/DDBJ databases">
        <title>Tapping the CABI collections for fungal endophytes: first genome assemblies for Collariella, Neodidymelliopsis, Ascochyta clinopodiicola, Didymella pomorum, Didymosphaeria variabile, Neocosmospora piperis and Neocucurbitaria cava.</title>
        <authorList>
            <person name="Hill R."/>
        </authorList>
    </citation>
    <scope>NUCLEOTIDE SEQUENCE</scope>
    <source>
        <strain evidence="4">IMI 355082</strain>
    </source>
</reference>
<gene>
    <name evidence="4" type="ORF">N0V93_009859</name>
</gene>
<dbReference type="EMBL" id="JAPEVB010000007">
    <property type="protein sequence ID" value="KAJ4385431.1"/>
    <property type="molecule type" value="Genomic_DNA"/>
</dbReference>
<evidence type="ECO:0008006" key="6">
    <source>
        <dbReference type="Google" id="ProtNLM"/>
    </source>
</evidence>